<proteinExistence type="predicted"/>
<reference evidence="2 3" key="1">
    <citation type="submission" date="2021-08" db="EMBL/GenBank/DDBJ databases">
        <authorList>
            <person name="Peeters C."/>
        </authorList>
    </citation>
    <scope>NUCLEOTIDE SEQUENCE [LARGE SCALE GENOMIC DNA]</scope>
    <source>
        <strain evidence="2 3">LMG 21510</strain>
    </source>
</reference>
<name>A0ABN7YMW2_9BURK</name>
<evidence type="ECO:0000313" key="3">
    <source>
        <dbReference type="Proteomes" id="UP000721236"/>
    </source>
</evidence>
<accession>A0ABN7YMW2</accession>
<dbReference type="EMBL" id="CAJZAH010000002">
    <property type="protein sequence ID" value="CAG9173776.1"/>
    <property type="molecule type" value="Genomic_DNA"/>
</dbReference>
<gene>
    <name evidence="2" type="ORF">LMG21510_02354</name>
</gene>
<comment type="caution">
    <text evidence="2">The sequence shown here is derived from an EMBL/GenBank/DDBJ whole genome shotgun (WGS) entry which is preliminary data.</text>
</comment>
<evidence type="ECO:0000256" key="1">
    <source>
        <dbReference type="SAM" id="MobiDB-lite"/>
    </source>
</evidence>
<keyword evidence="3" id="KW-1185">Reference proteome</keyword>
<feature type="region of interest" description="Disordered" evidence="1">
    <location>
        <begin position="119"/>
        <end position="144"/>
    </location>
</feature>
<sequence>MPDPFTPDAAPPAHGPQVHRLRRGEVLECYARRGARLYVADGELLLAAAPSLLAGEVHCLRTTVPAGHCHRIGDPGRIALRAARATTFLWLAPAEASAAERIKGILSAWLRAWRRRPVCPSPGTTPAPPPQAPRSPQAIQGANT</sequence>
<dbReference type="Proteomes" id="UP000721236">
    <property type="component" value="Unassembled WGS sequence"/>
</dbReference>
<evidence type="ECO:0000313" key="2">
    <source>
        <dbReference type="EMBL" id="CAG9173776.1"/>
    </source>
</evidence>
<feature type="compositionally biased region" description="Pro residues" evidence="1">
    <location>
        <begin position="119"/>
        <end position="133"/>
    </location>
</feature>
<organism evidence="2 3">
    <name type="scientific">Cupriavidus respiraculi</name>
    <dbReference type="NCBI Taxonomy" id="195930"/>
    <lineage>
        <taxon>Bacteria</taxon>
        <taxon>Pseudomonadati</taxon>
        <taxon>Pseudomonadota</taxon>
        <taxon>Betaproteobacteria</taxon>
        <taxon>Burkholderiales</taxon>
        <taxon>Burkholderiaceae</taxon>
        <taxon>Cupriavidus</taxon>
    </lineage>
</organism>
<protein>
    <submittedName>
        <fullName evidence="2">Uncharacterized protein</fullName>
    </submittedName>
</protein>
<dbReference type="RefSeq" id="WP_224041919.1">
    <property type="nucleotide sequence ID" value="NZ_CAJZAH010000002.1"/>
</dbReference>